<sequence>MEAIPGTGGGAAEGHDHSAGGPGRAADLQVFGLALIADGIDKALAELGGLGFTANVGWSGTGRGFDDLEMDGMTIGDESVGAAFHTFCERWQWGVRALVDEGNAFAAAVGLSAGTMYQTDQVVKNSFKVGLNSLEGNPYASEQQIESQSWKQLATPAWLHPDYSEQSFRDSAHASEQVLKGMARDVATSQTLPGVEGVPTALGMDQDDYNAAVNKALGLKPEGRS</sequence>
<feature type="region of interest" description="Disordered" evidence="1">
    <location>
        <begin position="1"/>
        <end position="21"/>
    </location>
</feature>
<comment type="caution">
    <text evidence="2">The sequence shown here is derived from an EMBL/GenBank/DDBJ whole genome shotgun (WGS) entry which is preliminary data.</text>
</comment>
<reference evidence="2 3" key="1">
    <citation type="journal article" date="2019" name="Int. J. Syst. Evol. Microbiol.">
        <title>The Global Catalogue of Microorganisms (GCM) 10K type strain sequencing project: providing services to taxonomists for standard genome sequencing and annotation.</title>
        <authorList>
            <consortium name="The Broad Institute Genomics Platform"/>
            <consortium name="The Broad Institute Genome Sequencing Center for Infectious Disease"/>
            <person name="Wu L."/>
            <person name="Ma J."/>
        </authorList>
    </citation>
    <scope>NUCLEOTIDE SEQUENCE [LARGE SCALE GENOMIC DNA]</scope>
    <source>
        <strain evidence="2 3">JCM 11574</strain>
    </source>
</reference>
<evidence type="ECO:0000313" key="3">
    <source>
        <dbReference type="Proteomes" id="UP001500893"/>
    </source>
</evidence>
<feature type="compositionally biased region" description="Gly residues" evidence="1">
    <location>
        <begin position="1"/>
        <end position="12"/>
    </location>
</feature>
<dbReference type="EMBL" id="BAAAVM010000154">
    <property type="protein sequence ID" value="GAA2782949.1"/>
    <property type="molecule type" value="Genomic_DNA"/>
</dbReference>
<dbReference type="RefSeq" id="WP_345060248.1">
    <property type="nucleotide sequence ID" value="NZ_BAAAVM010000154.1"/>
</dbReference>
<gene>
    <name evidence="2" type="ORF">GCM10010521_71980</name>
</gene>
<protein>
    <submittedName>
        <fullName evidence="2">Uncharacterized protein</fullName>
    </submittedName>
</protein>
<accession>A0ABN3V826</accession>
<proteinExistence type="predicted"/>
<name>A0ABN3V826_9ACTN</name>
<keyword evidence="3" id="KW-1185">Reference proteome</keyword>
<organism evidence="2 3">
    <name type="scientific">Streptomyces rameus</name>
    <dbReference type="NCBI Taxonomy" id="68261"/>
    <lineage>
        <taxon>Bacteria</taxon>
        <taxon>Bacillati</taxon>
        <taxon>Actinomycetota</taxon>
        <taxon>Actinomycetes</taxon>
        <taxon>Kitasatosporales</taxon>
        <taxon>Streptomycetaceae</taxon>
        <taxon>Streptomyces</taxon>
    </lineage>
</organism>
<evidence type="ECO:0000313" key="2">
    <source>
        <dbReference type="EMBL" id="GAA2782949.1"/>
    </source>
</evidence>
<dbReference type="Proteomes" id="UP001500893">
    <property type="component" value="Unassembled WGS sequence"/>
</dbReference>
<evidence type="ECO:0000256" key="1">
    <source>
        <dbReference type="SAM" id="MobiDB-lite"/>
    </source>
</evidence>